<dbReference type="AlphaFoldDB" id="A0A542EBW0"/>
<evidence type="ECO:0000256" key="2">
    <source>
        <dbReference type="ARBA" id="ARBA00023315"/>
    </source>
</evidence>
<evidence type="ECO:0000313" key="4">
    <source>
        <dbReference type="EMBL" id="TQJ12795.1"/>
    </source>
</evidence>
<evidence type="ECO:0000313" key="5">
    <source>
        <dbReference type="Proteomes" id="UP000320806"/>
    </source>
</evidence>
<dbReference type="CDD" id="cd04301">
    <property type="entry name" value="NAT_SF"/>
    <property type="match status" value="2"/>
</dbReference>
<dbReference type="Gene3D" id="3.40.630.30">
    <property type="match status" value="1"/>
</dbReference>
<dbReference type="Pfam" id="PF00583">
    <property type="entry name" value="Acetyltransf_1"/>
    <property type="match status" value="2"/>
</dbReference>
<protein>
    <submittedName>
        <fullName evidence="4">Acetyltransferase (GNAT) family protein</fullName>
    </submittedName>
</protein>
<evidence type="ECO:0000256" key="1">
    <source>
        <dbReference type="ARBA" id="ARBA00022679"/>
    </source>
</evidence>
<dbReference type="PANTHER" id="PTHR43877:SF2">
    <property type="entry name" value="AMINOALKYLPHOSPHONATE N-ACETYLTRANSFERASE-RELATED"/>
    <property type="match status" value="1"/>
</dbReference>
<dbReference type="SUPFAM" id="SSF55729">
    <property type="entry name" value="Acyl-CoA N-acyltransferases (Nat)"/>
    <property type="match status" value="2"/>
</dbReference>
<dbReference type="PANTHER" id="PTHR43877">
    <property type="entry name" value="AMINOALKYLPHOSPHONATE N-ACETYLTRANSFERASE-RELATED-RELATED"/>
    <property type="match status" value="1"/>
</dbReference>
<dbReference type="InterPro" id="IPR000182">
    <property type="entry name" value="GNAT_dom"/>
</dbReference>
<dbReference type="GO" id="GO:0016747">
    <property type="term" value="F:acyltransferase activity, transferring groups other than amino-acyl groups"/>
    <property type="evidence" value="ECO:0007669"/>
    <property type="project" value="InterPro"/>
</dbReference>
<feature type="domain" description="N-acetyltransferase" evidence="3">
    <location>
        <begin position="9"/>
        <end position="150"/>
    </location>
</feature>
<keyword evidence="5" id="KW-1185">Reference proteome</keyword>
<evidence type="ECO:0000259" key="3">
    <source>
        <dbReference type="PROSITE" id="PS51186"/>
    </source>
</evidence>
<dbReference type="InterPro" id="IPR016181">
    <property type="entry name" value="Acyl_CoA_acyltransferase"/>
</dbReference>
<dbReference type="Proteomes" id="UP000320806">
    <property type="component" value="Unassembled WGS sequence"/>
</dbReference>
<name>A0A542EBW0_9MICO</name>
<proteinExistence type="predicted"/>
<gene>
    <name evidence="4" type="ORF">FB459_0160</name>
</gene>
<dbReference type="EMBL" id="VFMO01000001">
    <property type="protein sequence ID" value="TQJ12795.1"/>
    <property type="molecule type" value="Genomic_DNA"/>
</dbReference>
<sequence>MDIDLPPGLTSRPLVPGDLDAVFVVFSEAELADTGKPGIEVEDIEGDWARTNFDLSSQSVGVFEGERLVGTAEVADGRRADAAVLPSHQGRGIGSWLARWSEEQAKRDGGTLVGQSRFGGSPGETLLRGRGYETLWTSWVLELSPEKEVAEQPLPRGYSIRGLVPGQDDHIAYQVVEDAFNEWPNRNPQTFDDWSVRLLRRRGFEPWQMRLAIDHSNEVVGVAALLIDSAGQAYIDQLAVRGDQRGLGLARALMADAFRLGREKSAVRFGLSTDSRTGALGLYEKVGMHVTQTWHHLAKQI</sequence>
<comment type="caution">
    <text evidence="4">The sequence shown here is derived from an EMBL/GenBank/DDBJ whole genome shotgun (WGS) entry which is preliminary data.</text>
</comment>
<feature type="domain" description="N-acetyltransferase" evidence="3">
    <location>
        <begin position="158"/>
        <end position="301"/>
    </location>
</feature>
<keyword evidence="2" id="KW-0012">Acyltransferase</keyword>
<accession>A0A542EBW0</accession>
<keyword evidence="1 4" id="KW-0808">Transferase</keyword>
<organism evidence="4 5">
    <name type="scientific">Yimella lutea</name>
    <dbReference type="NCBI Taxonomy" id="587872"/>
    <lineage>
        <taxon>Bacteria</taxon>
        <taxon>Bacillati</taxon>
        <taxon>Actinomycetota</taxon>
        <taxon>Actinomycetes</taxon>
        <taxon>Micrococcales</taxon>
        <taxon>Dermacoccaceae</taxon>
        <taxon>Yimella</taxon>
    </lineage>
</organism>
<dbReference type="RefSeq" id="WP_246092255.1">
    <property type="nucleotide sequence ID" value="NZ_BAABCI010000004.1"/>
</dbReference>
<dbReference type="InterPro" id="IPR050832">
    <property type="entry name" value="Bact_Acetyltransf"/>
</dbReference>
<reference evidence="4 5" key="1">
    <citation type="submission" date="2019-06" db="EMBL/GenBank/DDBJ databases">
        <title>Sequencing the genomes of 1000 actinobacteria strains.</title>
        <authorList>
            <person name="Klenk H.-P."/>
        </authorList>
    </citation>
    <scope>NUCLEOTIDE SEQUENCE [LARGE SCALE GENOMIC DNA]</scope>
    <source>
        <strain evidence="4 5">DSM 19828</strain>
    </source>
</reference>
<dbReference type="PROSITE" id="PS51186">
    <property type="entry name" value="GNAT"/>
    <property type="match status" value="2"/>
</dbReference>